<dbReference type="PaxDb" id="67767-A0A0J7KID9"/>
<reference evidence="6 7" key="1">
    <citation type="submission" date="2015-04" db="EMBL/GenBank/DDBJ databases">
        <title>Lasius niger genome sequencing.</title>
        <authorList>
            <person name="Konorov E.A."/>
            <person name="Nikitin M.A."/>
            <person name="Kirill M.V."/>
            <person name="Chang P."/>
        </authorList>
    </citation>
    <scope>NUCLEOTIDE SEQUENCE [LARGE SCALE GENOMIC DNA]</scope>
    <source>
        <tissue evidence="6">Whole</tissue>
    </source>
</reference>
<accession>A0A0J7KID9</accession>
<dbReference type="Proteomes" id="UP000036403">
    <property type="component" value="Unassembled WGS sequence"/>
</dbReference>
<comment type="caution">
    <text evidence="6">The sequence shown here is derived from an EMBL/GenBank/DDBJ whole genome shotgun (WGS) entry which is preliminary data.</text>
</comment>
<evidence type="ECO:0000259" key="5">
    <source>
        <dbReference type="Pfam" id="PF22740"/>
    </source>
</evidence>
<organism evidence="6 7">
    <name type="scientific">Lasius niger</name>
    <name type="common">Black garden ant</name>
    <dbReference type="NCBI Taxonomy" id="67767"/>
    <lineage>
        <taxon>Eukaryota</taxon>
        <taxon>Metazoa</taxon>
        <taxon>Ecdysozoa</taxon>
        <taxon>Arthropoda</taxon>
        <taxon>Hexapoda</taxon>
        <taxon>Insecta</taxon>
        <taxon>Pterygota</taxon>
        <taxon>Neoptera</taxon>
        <taxon>Endopterygota</taxon>
        <taxon>Hymenoptera</taxon>
        <taxon>Apocrita</taxon>
        <taxon>Aculeata</taxon>
        <taxon>Formicoidea</taxon>
        <taxon>Formicidae</taxon>
        <taxon>Formicinae</taxon>
        <taxon>Lasius</taxon>
        <taxon>Lasius</taxon>
    </lineage>
</organism>
<name>A0A0J7KID9_LASNI</name>
<keyword evidence="2" id="KW-0067">ATP-binding</keyword>
<keyword evidence="7" id="KW-1185">Reference proteome</keyword>
<gene>
    <name evidence="6" type="ORF">RF55_10276</name>
</gene>
<dbReference type="GO" id="GO:0005525">
    <property type="term" value="F:GTP binding"/>
    <property type="evidence" value="ECO:0007669"/>
    <property type="project" value="UniProtKB-KW"/>
</dbReference>
<dbReference type="GO" id="GO:0005524">
    <property type="term" value="F:ATP binding"/>
    <property type="evidence" value="ECO:0007669"/>
    <property type="project" value="UniProtKB-KW"/>
</dbReference>
<proteinExistence type="predicted"/>
<dbReference type="OrthoDB" id="10267139at2759"/>
<feature type="domain" description="RapZ-like N-terminal" evidence="4">
    <location>
        <begin position="2"/>
        <end position="144"/>
    </location>
</feature>
<dbReference type="NCBIfam" id="NF003828">
    <property type="entry name" value="PRK05416.1"/>
    <property type="match status" value="1"/>
</dbReference>
<dbReference type="InterPro" id="IPR005337">
    <property type="entry name" value="RapZ-like"/>
</dbReference>
<evidence type="ECO:0000313" key="6">
    <source>
        <dbReference type="EMBL" id="KMQ90019.1"/>
    </source>
</evidence>
<dbReference type="STRING" id="67767.A0A0J7KID9"/>
<dbReference type="InterPro" id="IPR053931">
    <property type="entry name" value="RapZ_C"/>
</dbReference>
<feature type="domain" description="RapZ C-terminal" evidence="5">
    <location>
        <begin position="149"/>
        <end position="256"/>
    </location>
</feature>
<dbReference type="Pfam" id="PF22740">
    <property type="entry name" value="PapZ_C"/>
    <property type="match status" value="1"/>
</dbReference>
<dbReference type="EMBL" id="LBMM01007116">
    <property type="protein sequence ID" value="KMQ90019.1"/>
    <property type="molecule type" value="Genomic_DNA"/>
</dbReference>
<evidence type="ECO:0000256" key="2">
    <source>
        <dbReference type="ARBA" id="ARBA00022840"/>
    </source>
</evidence>
<evidence type="ECO:0000256" key="3">
    <source>
        <dbReference type="ARBA" id="ARBA00023134"/>
    </source>
</evidence>
<protein>
    <submittedName>
        <fullName evidence="6">Glmz-inactivating ntpase</fullName>
    </submittedName>
</protein>
<evidence type="ECO:0000259" key="4">
    <source>
        <dbReference type="Pfam" id="PF03668"/>
    </source>
</evidence>
<dbReference type="PANTHER" id="PTHR30448">
    <property type="entry name" value="RNASE ADAPTER PROTEIN RAPZ"/>
    <property type="match status" value="1"/>
</dbReference>
<keyword evidence="3" id="KW-0342">GTP-binding</keyword>
<evidence type="ECO:0000313" key="7">
    <source>
        <dbReference type="Proteomes" id="UP000036403"/>
    </source>
</evidence>
<sequence length="282" mass="31906">MLEDLGYEVVDNPPLEILEALAEHSSPLRAIGIDVRSYGFKAEALLKKLQKLREKNNLPIKLLYTTADEEVLMKRFTATRRRHPLSMHYEAGHQGEHTSLREGIAKEIALLEPICQAADDVLDTSDLTLPALRQLVQNRFSGNKDYKMGVTVTSFAFPHGLPREADMIFDARFLKNPYYVEALREKTGQDPEVVAHIAEDEDYGRFYQAILKMVELVLPRFAKEGKKYVTIGIGCSGGRHRSVALTEKLGHDLQALIAQGLPREQDFSLTIAHRELKKQQKL</sequence>
<dbReference type="PANTHER" id="PTHR30448:SF0">
    <property type="entry name" value="RNASE ADAPTER PROTEIN RAPZ"/>
    <property type="match status" value="1"/>
</dbReference>
<keyword evidence="1" id="KW-0547">Nucleotide-binding</keyword>
<dbReference type="AlphaFoldDB" id="A0A0J7KID9"/>
<dbReference type="InterPro" id="IPR053930">
    <property type="entry name" value="RapZ-like_N"/>
</dbReference>
<dbReference type="Pfam" id="PF03668">
    <property type="entry name" value="RapZ-like_N"/>
    <property type="match status" value="1"/>
</dbReference>
<evidence type="ECO:0000256" key="1">
    <source>
        <dbReference type="ARBA" id="ARBA00022741"/>
    </source>
</evidence>